<dbReference type="AlphaFoldDB" id="A0A9N7Y8Y3"/>
<evidence type="ECO:0000313" key="3">
    <source>
        <dbReference type="Proteomes" id="UP001153269"/>
    </source>
</evidence>
<name>A0A9N7Y8Y3_PLEPL</name>
<feature type="region of interest" description="Disordered" evidence="1">
    <location>
        <begin position="33"/>
        <end position="111"/>
    </location>
</feature>
<feature type="compositionally biased region" description="Polar residues" evidence="1">
    <location>
        <begin position="68"/>
        <end position="77"/>
    </location>
</feature>
<dbReference type="EMBL" id="CADEAL010000237">
    <property type="protein sequence ID" value="CAB1417018.1"/>
    <property type="molecule type" value="Genomic_DNA"/>
</dbReference>
<feature type="compositionally biased region" description="Pro residues" evidence="1">
    <location>
        <begin position="81"/>
        <end position="99"/>
    </location>
</feature>
<sequence>MALDPDPAGKSPDVNVVSTLRFRVESGLSCLEAETAPCRSGPVHVSKRDVPTTGSNRFGSTGRKILTRNESPSSASRQHLRPPPIIQHQPPPSLPPSPPNTASADDGKRKRVWREQEDWIGLFTVHMLVSAFARIEAGVRVLAGVCGGLSSADSLG</sequence>
<evidence type="ECO:0000256" key="1">
    <source>
        <dbReference type="SAM" id="MobiDB-lite"/>
    </source>
</evidence>
<keyword evidence="3" id="KW-1185">Reference proteome</keyword>
<gene>
    <name evidence="2" type="ORF">PLEPLA_LOCUS4811</name>
</gene>
<protein>
    <submittedName>
        <fullName evidence="2">Uncharacterized protein</fullName>
    </submittedName>
</protein>
<accession>A0A9N7Y8Y3</accession>
<evidence type="ECO:0000313" key="2">
    <source>
        <dbReference type="EMBL" id="CAB1417018.1"/>
    </source>
</evidence>
<comment type="caution">
    <text evidence="2">The sequence shown here is derived from an EMBL/GenBank/DDBJ whole genome shotgun (WGS) entry which is preliminary data.</text>
</comment>
<proteinExistence type="predicted"/>
<organism evidence="2 3">
    <name type="scientific">Pleuronectes platessa</name>
    <name type="common">European plaice</name>
    <dbReference type="NCBI Taxonomy" id="8262"/>
    <lineage>
        <taxon>Eukaryota</taxon>
        <taxon>Metazoa</taxon>
        <taxon>Chordata</taxon>
        <taxon>Craniata</taxon>
        <taxon>Vertebrata</taxon>
        <taxon>Euteleostomi</taxon>
        <taxon>Actinopterygii</taxon>
        <taxon>Neopterygii</taxon>
        <taxon>Teleostei</taxon>
        <taxon>Neoteleostei</taxon>
        <taxon>Acanthomorphata</taxon>
        <taxon>Carangaria</taxon>
        <taxon>Pleuronectiformes</taxon>
        <taxon>Pleuronectoidei</taxon>
        <taxon>Pleuronectidae</taxon>
        <taxon>Pleuronectes</taxon>
    </lineage>
</organism>
<dbReference type="Proteomes" id="UP001153269">
    <property type="component" value="Unassembled WGS sequence"/>
</dbReference>
<reference evidence="2" key="1">
    <citation type="submission" date="2020-03" db="EMBL/GenBank/DDBJ databases">
        <authorList>
            <person name="Weist P."/>
        </authorList>
    </citation>
    <scope>NUCLEOTIDE SEQUENCE</scope>
</reference>